<sequence>MSHLSLEKQAERRRRPSRQARAIQECLVINTAPVGGEPASPGFTLPTATRDSIVYGDKTILYGILTQNIENYEDYNKENIGSQLKSSTVLLVIEKK</sequence>
<gene>
    <name evidence="1" type="ORF">RR46_09771</name>
</gene>
<dbReference type="AlphaFoldDB" id="A0A194QAL0"/>
<protein>
    <submittedName>
        <fullName evidence="1">Uncharacterized protein</fullName>
    </submittedName>
</protein>
<organism evidence="1 2">
    <name type="scientific">Papilio xuthus</name>
    <name type="common">Asian swallowtail butterfly</name>
    <dbReference type="NCBI Taxonomy" id="66420"/>
    <lineage>
        <taxon>Eukaryota</taxon>
        <taxon>Metazoa</taxon>
        <taxon>Ecdysozoa</taxon>
        <taxon>Arthropoda</taxon>
        <taxon>Hexapoda</taxon>
        <taxon>Insecta</taxon>
        <taxon>Pterygota</taxon>
        <taxon>Neoptera</taxon>
        <taxon>Endopterygota</taxon>
        <taxon>Lepidoptera</taxon>
        <taxon>Glossata</taxon>
        <taxon>Ditrysia</taxon>
        <taxon>Papilionoidea</taxon>
        <taxon>Papilionidae</taxon>
        <taxon>Papilioninae</taxon>
        <taxon>Papilio</taxon>
    </lineage>
</organism>
<accession>A0A194QAL0</accession>
<dbReference type="Proteomes" id="UP000053268">
    <property type="component" value="Unassembled WGS sequence"/>
</dbReference>
<dbReference type="EMBL" id="KQ459232">
    <property type="protein sequence ID" value="KPJ02568.1"/>
    <property type="molecule type" value="Genomic_DNA"/>
</dbReference>
<keyword evidence="2" id="KW-1185">Reference proteome</keyword>
<reference evidence="1 2" key="1">
    <citation type="journal article" date="2015" name="Nat. Commun.">
        <title>Outbred genome sequencing and CRISPR/Cas9 gene editing in butterflies.</title>
        <authorList>
            <person name="Li X."/>
            <person name="Fan D."/>
            <person name="Zhang W."/>
            <person name="Liu G."/>
            <person name="Zhang L."/>
            <person name="Zhao L."/>
            <person name="Fang X."/>
            <person name="Chen L."/>
            <person name="Dong Y."/>
            <person name="Chen Y."/>
            <person name="Ding Y."/>
            <person name="Zhao R."/>
            <person name="Feng M."/>
            <person name="Zhu Y."/>
            <person name="Feng Y."/>
            <person name="Jiang X."/>
            <person name="Zhu D."/>
            <person name="Xiang H."/>
            <person name="Feng X."/>
            <person name="Li S."/>
            <person name="Wang J."/>
            <person name="Zhang G."/>
            <person name="Kronforst M.R."/>
            <person name="Wang W."/>
        </authorList>
    </citation>
    <scope>NUCLEOTIDE SEQUENCE [LARGE SCALE GENOMIC DNA]</scope>
    <source>
        <strain evidence="1">Ya'a_city_454_Px</strain>
        <tissue evidence="1">Whole body</tissue>
    </source>
</reference>
<name>A0A194QAL0_PAPXU</name>
<proteinExistence type="predicted"/>
<evidence type="ECO:0000313" key="2">
    <source>
        <dbReference type="Proteomes" id="UP000053268"/>
    </source>
</evidence>
<evidence type="ECO:0000313" key="1">
    <source>
        <dbReference type="EMBL" id="KPJ02568.1"/>
    </source>
</evidence>